<organism evidence="2">
    <name type="scientific">viral metagenome</name>
    <dbReference type="NCBI Taxonomy" id="1070528"/>
    <lineage>
        <taxon>unclassified sequences</taxon>
        <taxon>metagenomes</taxon>
        <taxon>organismal metagenomes</taxon>
    </lineage>
</organism>
<dbReference type="AlphaFoldDB" id="A0A6M3K5V0"/>
<name>A0A6M3K5V0_9ZZZZ</name>
<evidence type="ECO:0000256" key="1">
    <source>
        <dbReference type="SAM" id="MobiDB-lite"/>
    </source>
</evidence>
<protein>
    <recommendedName>
        <fullName evidence="3">DUF3008 domain-containing protein</fullName>
    </recommendedName>
</protein>
<dbReference type="EMBL" id="MT142213">
    <property type="protein sequence ID" value="QJA76245.1"/>
    <property type="molecule type" value="Genomic_DNA"/>
</dbReference>
<gene>
    <name evidence="2" type="ORF">MM415A01551_0013</name>
</gene>
<reference evidence="2" key="1">
    <citation type="submission" date="2020-03" db="EMBL/GenBank/DDBJ databases">
        <title>The deep terrestrial virosphere.</title>
        <authorList>
            <person name="Holmfeldt K."/>
            <person name="Nilsson E."/>
            <person name="Simone D."/>
            <person name="Lopez-Fernandez M."/>
            <person name="Wu X."/>
            <person name="de Brujin I."/>
            <person name="Lundin D."/>
            <person name="Andersson A."/>
            <person name="Bertilsson S."/>
            <person name="Dopson M."/>
        </authorList>
    </citation>
    <scope>NUCLEOTIDE SEQUENCE</scope>
    <source>
        <strain evidence="2">MM415A01551</strain>
    </source>
</reference>
<evidence type="ECO:0008006" key="3">
    <source>
        <dbReference type="Google" id="ProtNLM"/>
    </source>
</evidence>
<proteinExistence type="predicted"/>
<feature type="region of interest" description="Disordered" evidence="1">
    <location>
        <begin position="40"/>
        <end position="63"/>
    </location>
</feature>
<accession>A0A6M3K5V0</accession>
<feature type="compositionally biased region" description="Basic residues" evidence="1">
    <location>
        <begin position="50"/>
        <end position="63"/>
    </location>
</feature>
<evidence type="ECO:0000313" key="2">
    <source>
        <dbReference type="EMBL" id="QJA76245.1"/>
    </source>
</evidence>
<sequence length="63" mass="7250">MPSVSKKQRRAMAITLHNPEKLHKKNKGLAKMSQSDLEDFAGTKETNLPARKKLRKAIKKHKR</sequence>